<comment type="caution">
    <text evidence="1">The sequence shown here is derived from an EMBL/GenBank/DDBJ whole genome shotgun (WGS) entry which is preliminary data.</text>
</comment>
<dbReference type="RefSeq" id="WP_378318966.1">
    <property type="nucleotide sequence ID" value="NZ_JBHUHY010000003.1"/>
</dbReference>
<dbReference type="Proteomes" id="UP001597344">
    <property type="component" value="Unassembled WGS sequence"/>
</dbReference>
<organism evidence="1 2">
    <name type="scientific">Aquimarina celericrescens</name>
    <dbReference type="NCBI Taxonomy" id="1964542"/>
    <lineage>
        <taxon>Bacteria</taxon>
        <taxon>Pseudomonadati</taxon>
        <taxon>Bacteroidota</taxon>
        <taxon>Flavobacteriia</taxon>
        <taxon>Flavobacteriales</taxon>
        <taxon>Flavobacteriaceae</taxon>
        <taxon>Aquimarina</taxon>
    </lineage>
</organism>
<proteinExistence type="predicted"/>
<keyword evidence="2" id="KW-1185">Reference proteome</keyword>
<dbReference type="Pfam" id="PF09912">
    <property type="entry name" value="DUF2141"/>
    <property type="match status" value="1"/>
</dbReference>
<sequence>MLLLNFAFAKAQTGSITVSATEIEEVKGNIYFLIYKTDEGFPKEKDKAFKVGKVSDYKTKASYTFTDIPYGTYAITFFKDENGNGKLDDNFIGFPKEPVGASNMTSMGKPSFKKCKFKLKENTKEMTLKFVL</sequence>
<dbReference type="InterPro" id="IPR018673">
    <property type="entry name" value="DUF2141"/>
</dbReference>
<gene>
    <name evidence="1" type="ORF">ACFSJT_04190</name>
</gene>
<reference evidence="2" key="1">
    <citation type="journal article" date="2019" name="Int. J. Syst. Evol. Microbiol.">
        <title>The Global Catalogue of Microorganisms (GCM) 10K type strain sequencing project: providing services to taxonomists for standard genome sequencing and annotation.</title>
        <authorList>
            <consortium name="The Broad Institute Genomics Platform"/>
            <consortium name="The Broad Institute Genome Sequencing Center for Infectious Disease"/>
            <person name="Wu L."/>
            <person name="Ma J."/>
        </authorList>
    </citation>
    <scope>NUCLEOTIDE SEQUENCE [LARGE SCALE GENOMIC DNA]</scope>
    <source>
        <strain evidence="2">DT92</strain>
    </source>
</reference>
<protein>
    <submittedName>
        <fullName evidence="1">DUF2141 domain-containing protein</fullName>
    </submittedName>
</protein>
<evidence type="ECO:0000313" key="1">
    <source>
        <dbReference type="EMBL" id="MFD2185980.1"/>
    </source>
</evidence>
<name>A0ABW5AU12_9FLAO</name>
<dbReference type="EMBL" id="JBHUHY010000003">
    <property type="protein sequence ID" value="MFD2185980.1"/>
    <property type="molecule type" value="Genomic_DNA"/>
</dbReference>
<accession>A0ABW5AU12</accession>
<evidence type="ECO:0000313" key="2">
    <source>
        <dbReference type="Proteomes" id="UP001597344"/>
    </source>
</evidence>